<dbReference type="Pfam" id="PF24724">
    <property type="entry name" value="DUF7676"/>
    <property type="match status" value="1"/>
</dbReference>
<reference evidence="1 2" key="1">
    <citation type="submission" date="2018-05" db="EMBL/GenBank/DDBJ databases">
        <title>Zavarzinia sp. HR-AS.</title>
        <authorList>
            <person name="Lee Y."/>
            <person name="Jeon C.O."/>
        </authorList>
    </citation>
    <scope>NUCLEOTIDE SEQUENCE [LARGE SCALE GENOMIC DNA]</scope>
    <source>
        <strain evidence="1 2">HR-AS</strain>
    </source>
</reference>
<name>A0A317E2P5_9PROT</name>
<dbReference type="RefSeq" id="WP_109907100.1">
    <property type="nucleotide sequence ID" value="NZ_QGLE01000009.1"/>
</dbReference>
<keyword evidence="2" id="KW-1185">Reference proteome</keyword>
<protein>
    <submittedName>
        <fullName evidence="1">Uncharacterized protein</fullName>
    </submittedName>
</protein>
<dbReference type="AlphaFoldDB" id="A0A317E2P5"/>
<proteinExistence type="predicted"/>
<organism evidence="1 2">
    <name type="scientific">Zavarzinia aquatilis</name>
    <dbReference type="NCBI Taxonomy" id="2211142"/>
    <lineage>
        <taxon>Bacteria</taxon>
        <taxon>Pseudomonadati</taxon>
        <taxon>Pseudomonadota</taxon>
        <taxon>Alphaproteobacteria</taxon>
        <taxon>Rhodospirillales</taxon>
        <taxon>Zavarziniaceae</taxon>
        <taxon>Zavarzinia</taxon>
    </lineage>
</organism>
<dbReference type="InterPro" id="IPR056093">
    <property type="entry name" value="DUF7676"/>
</dbReference>
<evidence type="ECO:0000313" key="2">
    <source>
        <dbReference type="Proteomes" id="UP000245461"/>
    </source>
</evidence>
<accession>A0A317E2P5</accession>
<comment type="caution">
    <text evidence="1">The sequence shown here is derived from an EMBL/GenBank/DDBJ whole genome shotgun (WGS) entry which is preliminary data.</text>
</comment>
<dbReference type="EMBL" id="QGLE01000009">
    <property type="protein sequence ID" value="PWR20426.1"/>
    <property type="molecule type" value="Genomic_DNA"/>
</dbReference>
<gene>
    <name evidence="1" type="ORF">DKG74_15610</name>
</gene>
<dbReference type="Proteomes" id="UP000245461">
    <property type="component" value="Unassembled WGS sequence"/>
</dbReference>
<dbReference type="OrthoDB" id="9800692at2"/>
<sequence>MAAVSRIVEEAGNGKVEIFPLPTGADFLFDLCKLLFEKHWHEIVFGSCVQGAVFEIAVDRAPKKVVLFDGYLTVDFGRWHFHLCIGENRGTPRHPTPPELARHRRTARAELYRGLRDDGAPRSWGLRLFNGAGEQQMTVFLPNPLLTPDMKPARPPDFSRLALWDELRRVCLGLDPDPLDRTAEGFPCGG</sequence>
<evidence type="ECO:0000313" key="1">
    <source>
        <dbReference type="EMBL" id="PWR20426.1"/>
    </source>
</evidence>